<evidence type="ECO:0000259" key="9">
    <source>
        <dbReference type="Pfam" id="PF02687"/>
    </source>
</evidence>
<organism evidence="11 12">
    <name type="scientific">Paenibacillus xerothermodurans</name>
    <dbReference type="NCBI Taxonomy" id="1977292"/>
    <lineage>
        <taxon>Bacteria</taxon>
        <taxon>Bacillati</taxon>
        <taxon>Bacillota</taxon>
        <taxon>Bacilli</taxon>
        <taxon>Bacillales</taxon>
        <taxon>Paenibacillaceae</taxon>
        <taxon>Paenibacillus</taxon>
    </lineage>
</organism>
<dbReference type="Pfam" id="PF12704">
    <property type="entry name" value="MacB_PCD"/>
    <property type="match status" value="1"/>
</dbReference>
<keyword evidence="12" id="KW-1185">Reference proteome</keyword>
<evidence type="ECO:0000256" key="1">
    <source>
        <dbReference type="ARBA" id="ARBA00004651"/>
    </source>
</evidence>
<evidence type="ECO:0000256" key="2">
    <source>
        <dbReference type="ARBA" id="ARBA00022475"/>
    </source>
</evidence>
<dbReference type="PANTHER" id="PTHR30572">
    <property type="entry name" value="MEMBRANE COMPONENT OF TRANSPORTER-RELATED"/>
    <property type="match status" value="1"/>
</dbReference>
<feature type="transmembrane region" description="Helical" evidence="8">
    <location>
        <begin position="496"/>
        <end position="518"/>
    </location>
</feature>
<proteinExistence type="inferred from homology"/>
<feature type="compositionally biased region" description="Basic and acidic residues" evidence="7">
    <location>
        <begin position="323"/>
        <end position="343"/>
    </location>
</feature>
<dbReference type="Pfam" id="PF02687">
    <property type="entry name" value="FtsX"/>
    <property type="match status" value="1"/>
</dbReference>
<feature type="domain" description="ABC3 transporter permease C-terminal" evidence="9">
    <location>
        <begin position="455"/>
        <end position="573"/>
    </location>
</feature>
<feature type="transmembrane region" description="Helical" evidence="8">
    <location>
        <begin position="548"/>
        <end position="567"/>
    </location>
</feature>
<feature type="region of interest" description="Disordered" evidence="7">
    <location>
        <begin position="221"/>
        <end position="403"/>
    </location>
</feature>
<keyword evidence="3 8" id="KW-0812">Transmembrane</keyword>
<evidence type="ECO:0000256" key="6">
    <source>
        <dbReference type="ARBA" id="ARBA00038076"/>
    </source>
</evidence>
<feature type="compositionally biased region" description="Basic and acidic residues" evidence="7">
    <location>
        <begin position="392"/>
        <end position="402"/>
    </location>
</feature>
<evidence type="ECO:0000256" key="5">
    <source>
        <dbReference type="ARBA" id="ARBA00023136"/>
    </source>
</evidence>
<comment type="similarity">
    <text evidence="6">Belongs to the ABC-4 integral membrane protein family.</text>
</comment>
<dbReference type="EMBL" id="NHRJ02000005">
    <property type="protein sequence ID" value="PZE20841.1"/>
    <property type="molecule type" value="Genomic_DNA"/>
</dbReference>
<dbReference type="Proteomes" id="UP000214746">
    <property type="component" value="Unassembled WGS sequence"/>
</dbReference>
<dbReference type="GO" id="GO:0005886">
    <property type="term" value="C:plasma membrane"/>
    <property type="evidence" value="ECO:0007669"/>
    <property type="project" value="UniProtKB-SubCell"/>
</dbReference>
<dbReference type="AlphaFoldDB" id="A0A2W1NCQ4"/>
<feature type="compositionally biased region" description="Basic and acidic residues" evidence="7">
    <location>
        <begin position="350"/>
        <end position="369"/>
    </location>
</feature>
<dbReference type="InterPro" id="IPR003838">
    <property type="entry name" value="ABC3_permease_C"/>
</dbReference>
<evidence type="ECO:0008006" key="13">
    <source>
        <dbReference type="Google" id="ProtNLM"/>
    </source>
</evidence>
<keyword evidence="4 8" id="KW-1133">Transmembrane helix</keyword>
<gene>
    <name evidence="11" type="ORF">CBW46_011865</name>
</gene>
<protein>
    <recommendedName>
        <fullName evidence="13">ABC transporter permease</fullName>
    </recommendedName>
</protein>
<reference evidence="11" key="1">
    <citation type="submission" date="2018-06" db="EMBL/GenBank/DDBJ databases">
        <title>Paenibacillus xerothermodurans sp. nov. an extremely dry heat resistant spore forming bacterium isolated from the soil of Cape Canaveral, Florida.</title>
        <authorList>
            <person name="Seuylemezian A."/>
            <person name="Kaur N."/>
            <person name="Patil P."/>
            <person name="Patil P."/>
            <person name="Mayilraj S."/>
            <person name="Vaishampayan P."/>
        </authorList>
    </citation>
    <scope>NUCLEOTIDE SEQUENCE [LARGE SCALE GENOMIC DNA]</scope>
    <source>
        <strain evidence="11">ATCC 27380</strain>
    </source>
</reference>
<evidence type="ECO:0000313" key="11">
    <source>
        <dbReference type="EMBL" id="PZE20841.1"/>
    </source>
</evidence>
<evidence type="ECO:0000313" key="12">
    <source>
        <dbReference type="Proteomes" id="UP000214746"/>
    </source>
</evidence>
<sequence length="579" mass="60762">MSIWRMSWNNIGYRKTLSMLTILSVAIATALIVFISLSQAGMQKGAAKGYAPFDVVIGAEGSSVQMALNTFYHVGAPTGNIEYGIFEQLQSTNLADAAYAVTKGDNLKGFQIVGISAAYFNTRYPGVVPAEGAYYQHDGEVVIGAHVAEQLGLRVGDEFQGGHGLVEAAEEDHHNFTYKIVGIMPYLGTPDDKAVFTTLNHAWIVHPHDAGGEAEHVDRDAHGHAASAETQHHEASAQAGDHTAESVEQHAAVDGEGEHHEASAQAGDHTGDSADQHAAEHGEGEHHEASAPAEDHVGDSVDQDAAEHREGERHEASAPAEAHAAESVEQHAAVDGEGQHHEASTPAGDHAGESVEHHAAEHGETEQHAADAQAASQAGDNPVPHADGAGAHAHEETEHAKGDITAIVVKPKGLLEMQMLKQKFGELPGVQAAYSSKAVADVLNIVDVGANIVAIIAGASALIAAISILLSLCAAAAERQKDIGLLRLLGKPQSTIMGGVVLEGAILTGLGCMLGLLLGHVGAWMLSGIIFQYAGVEIQPWTPVVAELYIIAAALVIGVLSSIWPAVRSYRVHPLELFR</sequence>
<dbReference type="PANTHER" id="PTHR30572:SF4">
    <property type="entry name" value="ABC TRANSPORTER PERMEASE YTRF"/>
    <property type="match status" value="1"/>
</dbReference>
<keyword evidence="5 8" id="KW-0472">Membrane</keyword>
<dbReference type="GO" id="GO:0022857">
    <property type="term" value="F:transmembrane transporter activity"/>
    <property type="evidence" value="ECO:0007669"/>
    <property type="project" value="TreeGrafter"/>
</dbReference>
<accession>A0A2W1NCQ4</accession>
<comment type="caution">
    <text evidence="11">The sequence shown here is derived from an EMBL/GenBank/DDBJ whole genome shotgun (WGS) entry which is preliminary data.</text>
</comment>
<evidence type="ECO:0000259" key="10">
    <source>
        <dbReference type="Pfam" id="PF12704"/>
    </source>
</evidence>
<feature type="compositionally biased region" description="Basic and acidic residues" evidence="7">
    <location>
        <begin position="269"/>
        <end position="316"/>
    </location>
</feature>
<evidence type="ECO:0000256" key="3">
    <source>
        <dbReference type="ARBA" id="ARBA00022692"/>
    </source>
</evidence>
<feature type="domain" description="MacB-like periplasmic core" evidence="10">
    <location>
        <begin position="18"/>
        <end position="201"/>
    </location>
</feature>
<name>A0A2W1NCQ4_PAEXE</name>
<evidence type="ECO:0000256" key="4">
    <source>
        <dbReference type="ARBA" id="ARBA00022989"/>
    </source>
</evidence>
<dbReference type="InterPro" id="IPR025857">
    <property type="entry name" value="MacB_PCD"/>
</dbReference>
<feature type="transmembrane region" description="Helical" evidence="8">
    <location>
        <begin position="452"/>
        <end position="475"/>
    </location>
</feature>
<keyword evidence="2" id="KW-1003">Cell membrane</keyword>
<evidence type="ECO:0000256" key="7">
    <source>
        <dbReference type="SAM" id="MobiDB-lite"/>
    </source>
</evidence>
<feature type="compositionally biased region" description="Basic and acidic residues" evidence="7">
    <location>
        <begin position="242"/>
        <end position="262"/>
    </location>
</feature>
<evidence type="ECO:0000256" key="8">
    <source>
        <dbReference type="SAM" id="Phobius"/>
    </source>
</evidence>
<dbReference type="InterPro" id="IPR050250">
    <property type="entry name" value="Macrolide_Exporter_MacB"/>
</dbReference>
<comment type="subcellular location">
    <subcellularLocation>
        <location evidence="1">Cell membrane</location>
        <topology evidence="1">Multi-pass membrane protein</topology>
    </subcellularLocation>
</comment>